<keyword evidence="3" id="KW-0862">Zinc</keyword>
<evidence type="ECO:0000313" key="10">
    <source>
        <dbReference type="EMBL" id="KAG8630625.1"/>
    </source>
</evidence>
<feature type="compositionally biased region" description="Polar residues" evidence="8">
    <location>
        <begin position="138"/>
        <end position="159"/>
    </location>
</feature>
<feature type="region of interest" description="Disordered" evidence="8">
    <location>
        <begin position="138"/>
        <end position="168"/>
    </location>
</feature>
<dbReference type="PANTHER" id="PTHR47540">
    <property type="entry name" value="THIAMINE REPRESSIBLE GENES REGULATORY PROTEIN THI5"/>
    <property type="match status" value="1"/>
</dbReference>
<dbReference type="Gene3D" id="4.10.240.10">
    <property type="entry name" value="Zn(2)-C6 fungal-type DNA-binding domain"/>
    <property type="match status" value="1"/>
</dbReference>
<feature type="region of interest" description="Disordered" evidence="8">
    <location>
        <begin position="210"/>
        <end position="250"/>
    </location>
</feature>
<dbReference type="SMART" id="SM00906">
    <property type="entry name" value="Fungal_trans"/>
    <property type="match status" value="1"/>
</dbReference>
<evidence type="ECO:0000256" key="3">
    <source>
        <dbReference type="ARBA" id="ARBA00022833"/>
    </source>
</evidence>
<keyword evidence="7" id="KW-0539">Nucleus</keyword>
<evidence type="ECO:0000259" key="9">
    <source>
        <dbReference type="PROSITE" id="PS50048"/>
    </source>
</evidence>
<dbReference type="CDD" id="cd00067">
    <property type="entry name" value="GAL4"/>
    <property type="match status" value="1"/>
</dbReference>
<dbReference type="GO" id="GO:0043565">
    <property type="term" value="F:sequence-specific DNA binding"/>
    <property type="evidence" value="ECO:0007669"/>
    <property type="project" value="TreeGrafter"/>
</dbReference>
<evidence type="ECO:0000256" key="1">
    <source>
        <dbReference type="ARBA" id="ARBA00004123"/>
    </source>
</evidence>
<dbReference type="InterPro" id="IPR007219">
    <property type="entry name" value="XnlR_reg_dom"/>
</dbReference>
<dbReference type="SUPFAM" id="SSF57701">
    <property type="entry name" value="Zn2/Cys6 DNA-binding domain"/>
    <property type="match status" value="1"/>
</dbReference>
<evidence type="ECO:0000313" key="11">
    <source>
        <dbReference type="Proteomes" id="UP000809789"/>
    </source>
</evidence>
<feature type="region of interest" description="Disordered" evidence="8">
    <location>
        <begin position="672"/>
        <end position="704"/>
    </location>
</feature>
<keyword evidence="6" id="KW-0804">Transcription</keyword>
<dbReference type="Proteomes" id="UP000809789">
    <property type="component" value="Unassembled WGS sequence"/>
</dbReference>
<dbReference type="PROSITE" id="PS50048">
    <property type="entry name" value="ZN2_CY6_FUNGAL_2"/>
    <property type="match status" value="1"/>
</dbReference>
<dbReference type="SMART" id="SM00066">
    <property type="entry name" value="GAL4"/>
    <property type="match status" value="1"/>
</dbReference>
<feature type="compositionally biased region" description="Polar residues" evidence="8">
    <location>
        <begin position="213"/>
        <end position="237"/>
    </location>
</feature>
<dbReference type="OrthoDB" id="422427at2759"/>
<protein>
    <recommendedName>
        <fullName evidence="9">Zn(2)-C6 fungal-type domain-containing protein</fullName>
    </recommendedName>
</protein>
<dbReference type="GO" id="GO:0008270">
    <property type="term" value="F:zinc ion binding"/>
    <property type="evidence" value="ECO:0007669"/>
    <property type="project" value="InterPro"/>
</dbReference>
<evidence type="ECO:0000256" key="5">
    <source>
        <dbReference type="ARBA" id="ARBA00023125"/>
    </source>
</evidence>
<dbReference type="InterPro" id="IPR036864">
    <property type="entry name" value="Zn2-C6_fun-type_DNA-bd_sf"/>
</dbReference>
<dbReference type="PANTHER" id="PTHR47540:SF1">
    <property type="entry name" value="ACTIVATOR OF STRESS GENES 1-RELATED"/>
    <property type="match status" value="1"/>
</dbReference>
<dbReference type="GO" id="GO:0000981">
    <property type="term" value="F:DNA-binding transcription factor activity, RNA polymerase II-specific"/>
    <property type="evidence" value="ECO:0007669"/>
    <property type="project" value="InterPro"/>
</dbReference>
<gene>
    <name evidence="10" type="ORF">KVT40_002244</name>
</gene>
<feature type="compositionally biased region" description="Polar residues" evidence="8">
    <location>
        <begin position="857"/>
        <end position="872"/>
    </location>
</feature>
<feature type="compositionally biased region" description="Low complexity" evidence="8">
    <location>
        <begin position="873"/>
        <end position="884"/>
    </location>
</feature>
<organism evidence="10 11">
    <name type="scientific">Elsinoe batatas</name>
    <dbReference type="NCBI Taxonomy" id="2601811"/>
    <lineage>
        <taxon>Eukaryota</taxon>
        <taxon>Fungi</taxon>
        <taxon>Dikarya</taxon>
        <taxon>Ascomycota</taxon>
        <taxon>Pezizomycotina</taxon>
        <taxon>Dothideomycetes</taxon>
        <taxon>Dothideomycetidae</taxon>
        <taxon>Myriangiales</taxon>
        <taxon>Elsinoaceae</taxon>
        <taxon>Elsinoe</taxon>
    </lineage>
</organism>
<evidence type="ECO:0000256" key="4">
    <source>
        <dbReference type="ARBA" id="ARBA00023015"/>
    </source>
</evidence>
<dbReference type="EMBL" id="JAESVG020000002">
    <property type="protein sequence ID" value="KAG8630625.1"/>
    <property type="molecule type" value="Genomic_DNA"/>
</dbReference>
<dbReference type="GO" id="GO:0006351">
    <property type="term" value="P:DNA-templated transcription"/>
    <property type="evidence" value="ECO:0007669"/>
    <property type="project" value="InterPro"/>
</dbReference>
<evidence type="ECO:0000256" key="2">
    <source>
        <dbReference type="ARBA" id="ARBA00022723"/>
    </source>
</evidence>
<reference evidence="10" key="1">
    <citation type="submission" date="2021-07" db="EMBL/GenBank/DDBJ databases">
        <title>Elsinoe batatas strain:CRI-CJ2 Genome sequencing and assembly.</title>
        <authorList>
            <person name="Huang L."/>
        </authorList>
    </citation>
    <scope>NUCLEOTIDE SEQUENCE</scope>
    <source>
        <strain evidence="10">CRI-CJ2</strain>
    </source>
</reference>
<keyword evidence="4" id="KW-0805">Transcription regulation</keyword>
<evidence type="ECO:0000256" key="8">
    <source>
        <dbReference type="SAM" id="MobiDB-lite"/>
    </source>
</evidence>
<evidence type="ECO:0000256" key="7">
    <source>
        <dbReference type="ARBA" id="ARBA00023242"/>
    </source>
</evidence>
<comment type="subcellular location">
    <subcellularLocation>
        <location evidence="1">Nucleus</location>
    </subcellularLocation>
</comment>
<dbReference type="AlphaFoldDB" id="A0A8K0LAP9"/>
<evidence type="ECO:0000256" key="6">
    <source>
        <dbReference type="ARBA" id="ARBA00023163"/>
    </source>
</evidence>
<keyword evidence="2" id="KW-0479">Metal-binding</keyword>
<dbReference type="GO" id="GO:0005634">
    <property type="term" value="C:nucleus"/>
    <property type="evidence" value="ECO:0007669"/>
    <property type="project" value="UniProtKB-SubCell"/>
</dbReference>
<proteinExistence type="predicted"/>
<feature type="region of interest" description="Disordered" evidence="8">
    <location>
        <begin position="857"/>
        <end position="884"/>
    </location>
</feature>
<dbReference type="InterPro" id="IPR001138">
    <property type="entry name" value="Zn2Cys6_DnaBD"/>
</dbReference>
<feature type="region of interest" description="Disordered" evidence="8">
    <location>
        <begin position="1"/>
        <end position="44"/>
    </location>
</feature>
<keyword evidence="11" id="KW-1185">Reference proteome</keyword>
<comment type="caution">
    <text evidence="10">The sequence shown here is derived from an EMBL/GenBank/DDBJ whole genome shotgun (WGS) entry which is preliminary data.</text>
</comment>
<dbReference type="GO" id="GO:0045944">
    <property type="term" value="P:positive regulation of transcription by RNA polymerase II"/>
    <property type="evidence" value="ECO:0007669"/>
    <property type="project" value="TreeGrafter"/>
</dbReference>
<dbReference type="Pfam" id="PF04082">
    <property type="entry name" value="Fungal_trans"/>
    <property type="match status" value="1"/>
</dbReference>
<dbReference type="CDD" id="cd12148">
    <property type="entry name" value="fungal_TF_MHR"/>
    <property type="match status" value="1"/>
</dbReference>
<sequence>MGDHEDDLEDAPHDDASGPPSPSGEDGTATTHDKASAPMQKRRRVTRACDECRRKKIKCDGKQPCTHCTVYSYDCTYDQPSNRRRNPVPAYVEALEARVHRAEGLIQMIAPNLDLNDPALDIAVRHGYIPGLKSAITPQQQEQTKPNLSQPPRSQNVDSNELKKDQDLESMIRAVGLLDMDENGNWDYHGHSSGLSFVRRMREQLGDLMGPDTGTTPFIKSRPVSNVLDSPKSTSVESPMDAMSPASELPSESTARELAASALTMHTVVLRIVHVPSFWQSFKRIYTVPSEQYTNEDHRFFPLLYSALAVGSVYGGEEYPTYDMAIDKGFRYFKAARQMMDIADIRDMTSIQAVIFMILFLQSSAKLSQCYSYIGVALRAAIRMGLHRSLPQKRFNPLELETRKRVFWTIRKLDVYIGAMLGLPQSLTDEDIDQEDPAEVDDEYITVEGIKAMPPGSVTVMTAFNQHTRLLKILSKIVHRVYPIHVRSADGPMAKSYTVSFSIIKEIESEMEAWKASLPQGLDPSHNEPKLLRAQASLRVTYAFNQVLLYRPFLHFVAADKRAQQADQRAYACAASYINVSRNLIQLCDQMKKRGSINGALWFTVYLTFFSILSLVYFAAENPDNPTTQELMKDALNGKAILASAAKRTMSADRCTATLDIIFSRLPEWMREGKSNPAPTKRKRKQQAAENRPLSGVQAMSMPRSLPSGMQVDAMGSQSPANMMTGGIPQPIIKSEGPFTPSSFNSAPYTPTDYSPTTQTLQQFGLQPPSSNPDIPDISSMIFSPAEPFTYPSQPLTTFENNRGARDPASFGAGSIPDNASIARSGATGQPSDSLEAQLYNVPPFMMQEPHWSGNMQAQGSMTGMPNGSMTGTQPQQQQQQYMMTQAPQGLDSNWQNQRNAMYGDQQAFQDINLQDIFGSEWNGSMMTQGYGQ</sequence>
<keyword evidence="5" id="KW-0238">DNA-binding</keyword>
<dbReference type="InterPro" id="IPR051711">
    <property type="entry name" value="Stress_Response_Reg"/>
</dbReference>
<feature type="region of interest" description="Disordered" evidence="8">
    <location>
        <begin position="800"/>
        <end position="834"/>
    </location>
</feature>
<dbReference type="Pfam" id="PF00172">
    <property type="entry name" value="Zn_clus"/>
    <property type="match status" value="1"/>
</dbReference>
<feature type="domain" description="Zn(2)-C6 fungal-type" evidence="9">
    <location>
        <begin position="48"/>
        <end position="77"/>
    </location>
</feature>
<dbReference type="PROSITE" id="PS00463">
    <property type="entry name" value="ZN2_CY6_FUNGAL_1"/>
    <property type="match status" value="1"/>
</dbReference>
<accession>A0A8K0LAP9</accession>
<name>A0A8K0LAP9_9PEZI</name>